<comment type="caution">
    <text evidence="2">The sequence shown here is derived from an EMBL/GenBank/DDBJ whole genome shotgun (WGS) entry which is preliminary data.</text>
</comment>
<organism evidence="2 3">
    <name type="scientific">Thalictrum thalictroides</name>
    <name type="common">Rue-anemone</name>
    <name type="synonym">Anemone thalictroides</name>
    <dbReference type="NCBI Taxonomy" id="46969"/>
    <lineage>
        <taxon>Eukaryota</taxon>
        <taxon>Viridiplantae</taxon>
        <taxon>Streptophyta</taxon>
        <taxon>Embryophyta</taxon>
        <taxon>Tracheophyta</taxon>
        <taxon>Spermatophyta</taxon>
        <taxon>Magnoliopsida</taxon>
        <taxon>Ranunculales</taxon>
        <taxon>Ranunculaceae</taxon>
        <taxon>Thalictroideae</taxon>
        <taxon>Thalictrum</taxon>
    </lineage>
</organism>
<sequence>MDKDFRHDENPDLRPSMKDVVLMVEKVKLVEDPLFPPFGFERERSDKIERDRTYLQNITAGPTNESVAESDRGVLPQQKSNKRKTRSPNMLERSDKMEHNPTCPQNIIAGPSHASIA</sequence>
<name>A0A7J6V4S7_THATH</name>
<feature type="compositionally biased region" description="Polar residues" evidence="1">
    <location>
        <begin position="56"/>
        <end position="67"/>
    </location>
</feature>
<accession>A0A7J6V4S7</accession>
<feature type="region of interest" description="Disordered" evidence="1">
    <location>
        <begin position="56"/>
        <end position="117"/>
    </location>
</feature>
<dbReference type="Proteomes" id="UP000554482">
    <property type="component" value="Unassembled WGS sequence"/>
</dbReference>
<evidence type="ECO:0000313" key="3">
    <source>
        <dbReference type="Proteomes" id="UP000554482"/>
    </source>
</evidence>
<dbReference type="EMBL" id="JABWDY010039175">
    <property type="protein sequence ID" value="KAF5179155.1"/>
    <property type="molecule type" value="Genomic_DNA"/>
</dbReference>
<evidence type="ECO:0000256" key="1">
    <source>
        <dbReference type="SAM" id="MobiDB-lite"/>
    </source>
</evidence>
<reference evidence="2 3" key="1">
    <citation type="submission" date="2020-06" db="EMBL/GenBank/DDBJ databases">
        <title>Transcriptomic and genomic resources for Thalictrum thalictroides and T. hernandezii: Facilitating candidate gene discovery in an emerging model plant lineage.</title>
        <authorList>
            <person name="Arias T."/>
            <person name="Riano-Pachon D.M."/>
            <person name="Di Stilio V.S."/>
        </authorList>
    </citation>
    <scope>NUCLEOTIDE SEQUENCE [LARGE SCALE GENOMIC DNA]</scope>
    <source>
        <strain evidence="3">cv. WT478/WT964</strain>
        <tissue evidence="2">Leaves</tissue>
    </source>
</reference>
<protein>
    <submittedName>
        <fullName evidence="2">Uncharacterized protein</fullName>
    </submittedName>
</protein>
<keyword evidence="3" id="KW-1185">Reference proteome</keyword>
<proteinExistence type="predicted"/>
<evidence type="ECO:0000313" key="2">
    <source>
        <dbReference type="EMBL" id="KAF5179155.1"/>
    </source>
</evidence>
<dbReference type="AlphaFoldDB" id="A0A7J6V4S7"/>
<feature type="non-terminal residue" evidence="2">
    <location>
        <position position="1"/>
    </location>
</feature>
<gene>
    <name evidence="2" type="ORF">FRX31_031258</name>
</gene>